<keyword evidence="2" id="KW-1185">Reference proteome</keyword>
<accession>A0A4C1XNX6</accession>
<reference evidence="1 2" key="1">
    <citation type="journal article" date="2019" name="Commun. Biol.">
        <title>The bagworm genome reveals a unique fibroin gene that provides high tensile strength.</title>
        <authorList>
            <person name="Kono N."/>
            <person name="Nakamura H."/>
            <person name="Ohtoshi R."/>
            <person name="Tomita M."/>
            <person name="Numata K."/>
            <person name="Arakawa K."/>
        </authorList>
    </citation>
    <scope>NUCLEOTIDE SEQUENCE [LARGE SCALE GENOMIC DNA]</scope>
</reference>
<name>A0A4C1XNX6_EUMVA</name>
<evidence type="ECO:0000313" key="1">
    <source>
        <dbReference type="EMBL" id="GBP65188.1"/>
    </source>
</evidence>
<gene>
    <name evidence="1" type="ORF">EVAR_49995_1</name>
</gene>
<organism evidence="1 2">
    <name type="scientific">Eumeta variegata</name>
    <name type="common">Bagworm moth</name>
    <name type="synonym">Eumeta japonica</name>
    <dbReference type="NCBI Taxonomy" id="151549"/>
    <lineage>
        <taxon>Eukaryota</taxon>
        <taxon>Metazoa</taxon>
        <taxon>Ecdysozoa</taxon>
        <taxon>Arthropoda</taxon>
        <taxon>Hexapoda</taxon>
        <taxon>Insecta</taxon>
        <taxon>Pterygota</taxon>
        <taxon>Neoptera</taxon>
        <taxon>Endopterygota</taxon>
        <taxon>Lepidoptera</taxon>
        <taxon>Glossata</taxon>
        <taxon>Ditrysia</taxon>
        <taxon>Tineoidea</taxon>
        <taxon>Psychidae</taxon>
        <taxon>Oiketicinae</taxon>
        <taxon>Eumeta</taxon>
    </lineage>
</organism>
<dbReference type="EMBL" id="BGZK01000922">
    <property type="protein sequence ID" value="GBP65188.1"/>
    <property type="molecule type" value="Genomic_DNA"/>
</dbReference>
<comment type="caution">
    <text evidence="1">The sequence shown here is derived from an EMBL/GenBank/DDBJ whole genome shotgun (WGS) entry which is preliminary data.</text>
</comment>
<proteinExistence type="predicted"/>
<dbReference type="AlphaFoldDB" id="A0A4C1XNX6"/>
<evidence type="ECO:0000313" key="2">
    <source>
        <dbReference type="Proteomes" id="UP000299102"/>
    </source>
</evidence>
<protein>
    <submittedName>
        <fullName evidence="1">Uncharacterized protein</fullName>
    </submittedName>
</protein>
<sequence>MERFPIESIASPYGTVRIEIVARRNAINRLIKPATTDIAIIGQNLRLYEGFAAIGYERRAPLLRRLSFMGRGAARAQALGRRAEVVNTTHNNRITLHFICRGSLMDVTVSKLGDMIKYPYR</sequence>
<dbReference type="Proteomes" id="UP000299102">
    <property type="component" value="Unassembled WGS sequence"/>
</dbReference>